<comment type="caution">
    <text evidence="1">The sequence shown here is derived from an EMBL/GenBank/DDBJ whole genome shotgun (WGS) entry which is preliminary data.</text>
</comment>
<organism evidence="1">
    <name type="scientific">hydrocarbon metagenome</name>
    <dbReference type="NCBI Taxonomy" id="938273"/>
    <lineage>
        <taxon>unclassified sequences</taxon>
        <taxon>metagenomes</taxon>
        <taxon>ecological metagenomes</taxon>
    </lineage>
</organism>
<gene>
    <name evidence="1" type="ORF">ASZ90_012995</name>
</gene>
<dbReference type="PANTHER" id="PTHR42754">
    <property type="entry name" value="ENDOGLUCANASE"/>
    <property type="match status" value="1"/>
</dbReference>
<dbReference type="AlphaFoldDB" id="A0A0W8F8U2"/>
<name>A0A0W8F8U2_9ZZZZ</name>
<dbReference type="SUPFAM" id="SSF50998">
    <property type="entry name" value="Quinoprotein alcohol dehydrogenase-like"/>
    <property type="match status" value="1"/>
</dbReference>
<dbReference type="Gene3D" id="2.80.10.50">
    <property type="match status" value="1"/>
</dbReference>
<evidence type="ECO:0000313" key="1">
    <source>
        <dbReference type="EMBL" id="KUG17312.1"/>
    </source>
</evidence>
<proteinExistence type="predicted"/>
<accession>A0A0W8F8U2</accession>
<reference evidence="1" key="1">
    <citation type="journal article" date="2015" name="Proc. Natl. Acad. Sci. U.S.A.">
        <title>Networks of energetic and metabolic interactions define dynamics in microbial communities.</title>
        <authorList>
            <person name="Embree M."/>
            <person name="Liu J.K."/>
            <person name="Al-Bassam M.M."/>
            <person name="Zengler K."/>
        </authorList>
    </citation>
    <scope>NUCLEOTIDE SEQUENCE</scope>
</reference>
<dbReference type="PANTHER" id="PTHR42754:SF1">
    <property type="entry name" value="LIPOPROTEIN"/>
    <property type="match status" value="1"/>
</dbReference>
<sequence>MKKTNIRLGTASRRLQSILLVLPLLASLLFVFLISFYHISPAAASLYGEGLTEEWNRTYGGRYGDGAWSVQETNDGGYVLVGHTATRGEGSDLWLVRVDPDGNPLWSRIMGGSGEDVGYFVRETADSGYIIAGSTNSFGLGEERLWLIRMDGNGSLLWDKTFGGFVHSSGDGGWSVDETDDGGYIATGYTQSKSIGRKDLWLIRTDSNGNLLWDRCYGGADEDVGLSVLQSQDGGFIVAGRTASLGKRGDDIWLLKTDDQGVMSWNVSYGGDKDDVAFQVAELANGYALVGRSESGLEEEKIILIRLDQLGRKIWERSYLGSSGTSLQQTIDGGFVIGGRIDNADSGRDALIIKTNSAGLEEWRRVLGGKGDDLGSYAIQNRQGDYILAGITSSFGSGSEDVWLVKMVLEDQAEINSSRMENLTQYLQSRVKPSRNQ</sequence>
<protein>
    <submittedName>
        <fullName evidence="1">Uncharacterized protein</fullName>
    </submittedName>
</protein>
<dbReference type="EMBL" id="LNQE01001451">
    <property type="protein sequence ID" value="KUG17312.1"/>
    <property type="molecule type" value="Genomic_DNA"/>
</dbReference>
<dbReference type="InterPro" id="IPR011047">
    <property type="entry name" value="Quinoprotein_ADH-like_sf"/>
</dbReference>